<dbReference type="SUPFAM" id="SSF48230">
    <property type="entry name" value="Chondroitin AC/alginate lyase"/>
    <property type="match status" value="1"/>
</dbReference>
<dbReference type="InterPro" id="IPR054646">
    <property type="entry name" value="HepC"/>
</dbReference>
<dbReference type="GO" id="GO:0015021">
    <property type="term" value="F:heparin-sulfate lyase activity"/>
    <property type="evidence" value="ECO:0007669"/>
    <property type="project" value="UniProtKB-EC"/>
</dbReference>
<evidence type="ECO:0000313" key="7">
    <source>
        <dbReference type="EMBL" id="MPL90595.1"/>
    </source>
</evidence>
<dbReference type="InterPro" id="IPR008929">
    <property type="entry name" value="Chondroitin_lyas"/>
</dbReference>
<keyword evidence="3" id="KW-0574">Periplasm</keyword>
<evidence type="ECO:0000256" key="2">
    <source>
        <dbReference type="ARBA" id="ARBA00022729"/>
    </source>
</evidence>
<gene>
    <name evidence="7" type="primary">hepC_1</name>
    <name evidence="7" type="ORF">SDC9_36649</name>
</gene>
<name>A0A644VHA5_9ZZZZ</name>
<dbReference type="PANTHER" id="PTHR39210">
    <property type="entry name" value="HEPARIN-SULFATE LYASE"/>
    <property type="match status" value="1"/>
</dbReference>
<comment type="caution">
    <text evidence="7">The sequence shown here is derived from an EMBL/GenBank/DDBJ whole genome shotgun (WGS) entry which is preliminary data.</text>
</comment>
<keyword evidence="4 7" id="KW-0456">Lyase</keyword>
<comment type="subcellular location">
    <subcellularLocation>
        <location evidence="1">Periplasm</location>
    </subcellularLocation>
</comment>
<dbReference type="Pfam" id="PF07940">
    <property type="entry name" value="Hepar_II_III_C"/>
    <property type="match status" value="1"/>
</dbReference>
<dbReference type="Pfam" id="PF16889">
    <property type="entry name" value="Hepar_II_III_N"/>
    <property type="match status" value="1"/>
</dbReference>
<dbReference type="Gene3D" id="1.50.10.100">
    <property type="entry name" value="Chondroitin AC/alginate lyase"/>
    <property type="match status" value="1"/>
</dbReference>
<dbReference type="GO" id="GO:0042597">
    <property type="term" value="C:periplasmic space"/>
    <property type="evidence" value="ECO:0007669"/>
    <property type="project" value="UniProtKB-SubCell"/>
</dbReference>
<dbReference type="EC" id="4.2.2.8" evidence="7"/>
<accession>A0A644VHA5</accession>
<dbReference type="PANTHER" id="PTHR39210:SF1">
    <property type="entry name" value="HEPARIN-SULFATE LYASE"/>
    <property type="match status" value="1"/>
</dbReference>
<keyword evidence="2" id="KW-0732">Signal</keyword>
<dbReference type="NCBIfam" id="NF045573">
    <property type="entry name" value="Hepsulflyase_CFB"/>
    <property type="match status" value="1"/>
</dbReference>
<feature type="domain" description="Heparinase II/III-like C-terminal" evidence="5">
    <location>
        <begin position="397"/>
        <end position="601"/>
    </location>
</feature>
<sequence>MKIKVIATLICTSLLITSGLYGQELRREVFELLDLKRPGLEKVQSLVENEKYEAASSALLDYFRNRSGVNNPEVDLNKVRISAEEQKWADDGLKHIFFVHKGYQPSYFYGEDIDWEYWPVQDNELRWQLHRHKWWTPMGKTYKVSGDEKYASEWVKQYIDWIKKNPLLTPTKAEQGAMNRDVLKKLENVRYAWRPLEVSNRLQDQTAQFMYFVGSKNFTPEFLTEFLVNYHRHAERVMGNYSKQGNHLLFEAQRMIYAGAFFPEFKRAESWRKSGIGILNDEIKVQVYEDGFQYELDPHYHLASINIFIKGIEIADVNGYKKEFPVSYLETVEKMIMAVINYSFPNYQNPCFSDAKLDKKPEMLKNYKRWAKVFPKNNQILYMATEGKKGELPAYLSKRYENSGFFIFRNGWKEDATVMVLKAGPPAFWHNQPDNGTFELYVNGRNFFPDAGSYVYAGSAEVNKERDWFRQTMVHKTLTLNNANIEQTDSKCLLWETGSNTEKLVVENQSYADLKHRRTVFFVDKSFFVIVDEAAGNATGDVAVHYQLSEGKVTVDTEKLMVNTLYTDNNNMLVQGFGAKETRLAEEEGWVSYAYRQKNERPAFSFRTQKNSQEPVRFITVIYPVSKKSPCISAKFSSKSMENNQVGVVLKVNKKKYELQAKW</sequence>
<dbReference type="AlphaFoldDB" id="A0A644VHA5"/>
<feature type="domain" description="Heparin-sulfate lyase N-terminal" evidence="6">
    <location>
        <begin position="29"/>
        <end position="382"/>
    </location>
</feature>
<dbReference type="InterPro" id="IPR031680">
    <property type="entry name" value="Hepar_II_III_N"/>
</dbReference>
<reference evidence="7" key="1">
    <citation type="submission" date="2019-08" db="EMBL/GenBank/DDBJ databases">
        <authorList>
            <person name="Kucharzyk K."/>
            <person name="Murdoch R.W."/>
            <person name="Higgins S."/>
            <person name="Loffler F."/>
        </authorList>
    </citation>
    <scope>NUCLEOTIDE SEQUENCE</scope>
</reference>
<evidence type="ECO:0000256" key="1">
    <source>
        <dbReference type="ARBA" id="ARBA00004418"/>
    </source>
</evidence>
<protein>
    <submittedName>
        <fullName evidence="7">Heparin-sulfate lyase</fullName>
        <ecNumber evidence="7">4.2.2.8</ecNumber>
    </submittedName>
</protein>
<organism evidence="7">
    <name type="scientific">bioreactor metagenome</name>
    <dbReference type="NCBI Taxonomy" id="1076179"/>
    <lineage>
        <taxon>unclassified sequences</taxon>
        <taxon>metagenomes</taxon>
        <taxon>ecological metagenomes</taxon>
    </lineage>
</organism>
<dbReference type="InterPro" id="IPR012480">
    <property type="entry name" value="Hepar_II_III_C"/>
</dbReference>
<evidence type="ECO:0000259" key="5">
    <source>
        <dbReference type="Pfam" id="PF07940"/>
    </source>
</evidence>
<evidence type="ECO:0000256" key="4">
    <source>
        <dbReference type="ARBA" id="ARBA00023239"/>
    </source>
</evidence>
<evidence type="ECO:0000259" key="6">
    <source>
        <dbReference type="Pfam" id="PF16889"/>
    </source>
</evidence>
<dbReference type="EMBL" id="VSSQ01000308">
    <property type="protein sequence ID" value="MPL90595.1"/>
    <property type="molecule type" value="Genomic_DNA"/>
</dbReference>
<proteinExistence type="predicted"/>
<evidence type="ECO:0000256" key="3">
    <source>
        <dbReference type="ARBA" id="ARBA00022764"/>
    </source>
</evidence>
<dbReference type="Gene3D" id="2.70.98.70">
    <property type="match status" value="1"/>
</dbReference>